<dbReference type="SUPFAM" id="SSF51726">
    <property type="entry name" value="UROD/MetE-like"/>
    <property type="match status" value="1"/>
</dbReference>
<feature type="domain" description="Uroporphyrinogen decarboxylase (URO-D)" evidence="1">
    <location>
        <begin position="194"/>
        <end position="379"/>
    </location>
</feature>
<accession>A0AB73T3B7</accession>
<dbReference type="GO" id="GO:0004853">
    <property type="term" value="F:uroporphyrinogen decarboxylase activity"/>
    <property type="evidence" value="ECO:0007669"/>
    <property type="project" value="InterPro"/>
</dbReference>
<comment type="caution">
    <text evidence="2">The sequence shown here is derived from an EMBL/GenBank/DDBJ whole genome shotgun (WGS) entry which is preliminary data.</text>
</comment>
<sequence>MNDSERLLGTLGFKNMNGEGAVAETFFPWDLSVDRWVLEGLPDRFASRKLYRAEGERYQDYYNDYMADPVYEYEQYLGYDGVKRMSFRIPFKSFEEKVIEETDDYILSLDTDGWQRRHHKKRKLVEHVRPVVTCEEDWESLKARALEEMRIWCTDENMEKVYGKYREDHEKGKFSVRFRASGFFWTPRELFGAEEHLYAFYDMPELMHDINRFILDIYKEYLGKIARILQPEVILFEEDLSGSTGPMISPALFDEFVGAYYKELIPLLRENGVKNVFIDTDGDFEALIPNFLKAGVDGFLPMDVNAGMDIVKVREKFPRVKFIGAFNKLEIDKGKEAIDREFARILPVIRQGGYLPGADHQVAPSASYENYLYYISRLKEMMKQAGADII</sequence>
<dbReference type="InterPro" id="IPR000257">
    <property type="entry name" value="Uroporphyrinogen_deCOase"/>
</dbReference>
<protein>
    <submittedName>
        <fullName evidence="2">Uroporphyrinogen decarboxylase</fullName>
    </submittedName>
</protein>
<reference evidence="2 3" key="1">
    <citation type="submission" date="2018-05" db="EMBL/GenBank/DDBJ databases">
        <authorList>
            <person name="Goeker M."/>
            <person name="Huntemann M."/>
            <person name="Clum A."/>
            <person name="Pillay M."/>
            <person name="Palaniappan K."/>
            <person name="Varghese N."/>
            <person name="Mikhailova N."/>
            <person name="Stamatis D."/>
            <person name="Reddy T."/>
            <person name="Daum C."/>
            <person name="Shapiro N."/>
            <person name="Ivanova N."/>
            <person name="Kyrpides N."/>
            <person name="Woyke T."/>
        </authorList>
    </citation>
    <scope>NUCLEOTIDE SEQUENCE [LARGE SCALE GENOMIC DNA]</scope>
    <source>
        <strain evidence="2 3">DSM 26524</strain>
    </source>
</reference>
<dbReference type="GO" id="GO:0006779">
    <property type="term" value="P:porphyrin-containing compound biosynthetic process"/>
    <property type="evidence" value="ECO:0007669"/>
    <property type="project" value="InterPro"/>
</dbReference>
<evidence type="ECO:0000259" key="1">
    <source>
        <dbReference type="Pfam" id="PF01208"/>
    </source>
</evidence>
<dbReference type="Gene3D" id="3.20.20.210">
    <property type="match status" value="1"/>
</dbReference>
<name>A0AB73T3B7_9FIRM</name>
<dbReference type="AlphaFoldDB" id="A0AB73T3B7"/>
<evidence type="ECO:0000313" key="3">
    <source>
        <dbReference type="Proteomes" id="UP000245412"/>
    </source>
</evidence>
<evidence type="ECO:0000313" key="2">
    <source>
        <dbReference type="EMBL" id="PWJ75032.1"/>
    </source>
</evidence>
<organism evidence="2 3">
    <name type="scientific">Murimonas intestini</name>
    <dbReference type="NCBI Taxonomy" id="1337051"/>
    <lineage>
        <taxon>Bacteria</taxon>
        <taxon>Bacillati</taxon>
        <taxon>Bacillota</taxon>
        <taxon>Clostridia</taxon>
        <taxon>Lachnospirales</taxon>
        <taxon>Lachnospiraceae</taxon>
        <taxon>Murimonas</taxon>
    </lineage>
</organism>
<gene>
    <name evidence="2" type="ORF">C7383_10739</name>
</gene>
<dbReference type="EMBL" id="QGGY01000007">
    <property type="protein sequence ID" value="PWJ75032.1"/>
    <property type="molecule type" value="Genomic_DNA"/>
</dbReference>
<proteinExistence type="predicted"/>
<dbReference type="Proteomes" id="UP000245412">
    <property type="component" value="Unassembled WGS sequence"/>
</dbReference>
<dbReference type="InterPro" id="IPR038071">
    <property type="entry name" value="UROD/MetE-like_sf"/>
</dbReference>
<dbReference type="RefSeq" id="WP_109626756.1">
    <property type="nucleotide sequence ID" value="NZ_JANKBI010000007.1"/>
</dbReference>
<dbReference type="Pfam" id="PF01208">
    <property type="entry name" value="URO-D"/>
    <property type="match status" value="1"/>
</dbReference>
<keyword evidence="3" id="KW-1185">Reference proteome</keyword>